<proteinExistence type="predicted"/>
<organism evidence="1 2">
    <name type="scientific">Azospirillum cavernae</name>
    <dbReference type="NCBI Taxonomy" id="2320860"/>
    <lineage>
        <taxon>Bacteria</taxon>
        <taxon>Pseudomonadati</taxon>
        <taxon>Pseudomonadota</taxon>
        <taxon>Alphaproteobacteria</taxon>
        <taxon>Rhodospirillales</taxon>
        <taxon>Azospirillaceae</taxon>
        <taxon>Azospirillum</taxon>
    </lineage>
</organism>
<protein>
    <submittedName>
        <fullName evidence="1">Uncharacterized protein</fullName>
    </submittedName>
</protein>
<keyword evidence="2" id="KW-1185">Reference proteome</keyword>
<evidence type="ECO:0000313" key="2">
    <source>
        <dbReference type="Proteomes" id="UP000283458"/>
    </source>
</evidence>
<accession>A0A418W358</accession>
<comment type="caution">
    <text evidence="1">The sequence shown here is derived from an EMBL/GenBank/DDBJ whole genome shotgun (WGS) entry which is preliminary data.</text>
</comment>
<evidence type="ECO:0000313" key="1">
    <source>
        <dbReference type="EMBL" id="RJF84429.1"/>
    </source>
</evidence>
<dbReference type="Proteomes" id="UP000283458">
    <property type="component" value="Unassembled WGS sequence"/>
</dbReference>
<name>A0A418W358_9PROT</name>
<dbReference type="EMBL" id="QYUL01000001">
    <property type="protein sequence ID" value="RJF84429.1"/>
    <property type="molecule type" value="Genomic_DNA"/>
</dbReference>
<sequence>MGGFDGGAFTMGISAASLFGSTASAAAAVKIPTAPAAAAPAEGGWKAVSADKAKGVTDKVEISALGKALKGVAGDVFAALGTKARGMLEGLVKSNQMTTEEVSLGLRALATNGLYKRFSKERPQDADDADLAAQGKVLSAAAQRRETRVSAAQDKMIALIAPSRDGGPQDPAADAARTEQVDALKAEIDDAQKEEWESAGGDPSKKMGALFGARLKRDEEAFKRADFGDTADGYLALDDKKGKDALERFTDLGFKPELFKNGLNKFVANVDIPEVGKGTYTESAEYEPAAPDPEPEAAVITDATLMLDEAAKAASKESASKGMAGMGKVTKDARDALDDGYLKLSANGKAADFGKGDETIINTVFSGLDRRSLFAVASNGGGLFSETEQKAALSLMSKQQDEAAKRADPTGNDASARLKAGIAFLDGVSPEEKASANWSVQRAASQLAYENTVRAENKPSLVADSQSPVVRMIKEAMAAKKGQSFEDMAGKGFVKDLAAMPLFRQGVPSVKGYLTIPVDVRV</sequence>
<reference evidence="1 2" key="1">
    <citation type="submission" date="2018-09" db="EMBL/GenBank/DDBJ databases">
        <authorList>
            <person name="Zhu H."/>
        </authorList>
    </citation>
    <scope>NUCLEOTIDE SEQUENCE [LARGE SCALE GENOMIC DNA]</scope>
    <source>
        <strain evidence="1 2">K2W22B-5</strain>
    </source>
</reference>
<dbReference type="AlphaFoldDB" id="A0A418W358"/>
<gene>
    <name evidence="1" type="ORF">D3877_07740</name>
</gene>